<dbReference type="OrthoDB" id="5340043at2"/>
<gene>
    <name evidence="2" type="ordered locus">Sulba_1361</name>
</gene>
<dbReference type="EMBL" id="CP003333">
    <property type="protein sequence ID" value="AFL68650.1"/>
    <property type="molecule type" value="Genomic_DNA"/>
</dbReference>
<dbReference type="PATRIC" id="fig|760154.4.peg.1365"/>
<proteinExistence type="predicted"/>
<dbReference type="AlphaFoldDB" id="I3XXH6"/>
<sequence length="103" mass="11966">MSTHTLLSIQQYATKHKMSTFAVIKRVNAKELKMIKKNVDGKEQEFIVDESTPPPHPSSNVLPSNTQEHSPIDYEVEFHKLLAKYIELHEKYTQILEEKTTKE</sequence>
<evidence type="ECO:0000313" key="2">
    <source>
        <dbReference type="EMBL" id="AFL68650.1"/>
    </source>
</evidence>
<dbReference type="RefSeq" id="WP_014769528.1">
    <property type="nucleotide sequence ID" value="NC_018002.1"/>
</dbReference>
<dbReference type="STRING" id="760154.Sulba_1361"/>
<protein>
    <submittedName>
        <fullName evidence="2">Uncharacterized protein</fullName>
    </submittedName>
</protein>
<evidence type="ECO:0000313" key="3">
    <source>
        <dbReference type="Proteomes" id="UP000006176"/>
    </source>
</evidence>
<keyword evidence="3" id="KW-1185">Reference proteome</keyword>
<feature type="compositionally biased region" description="Polar residues" evidence="1">
    <location>
        <begin position="58"/>
        <end position="68"/>
    </location>
</feature>
<dbReference type="KEGG" id="sba:Sulba_1361"/>
<name>I3XXH6_SULBS</name>
<dbReference type="Proteomes" id="UP000006176">
    <property type="component" value="Chromosome"/>
</dbReference>
<accession>I3XXH6</accession>
<reference evidence="2 3" key="1">
    <citation type="submission" date="2012-06" db="EMBL/GenBank/DDBJ databases">
        <title>Complete sequence of Sulfurospirillum barnesii SES-3.</title>
        <authorList>
            <consortium name="US DOE Joint Genome Institute"/>
            <person name="Lucas S."/>
            <person name="Han J."/>
            <person name="Lapidus A."/>
            <person name="Cheng J.-F."/>
            <person name="Goodwin L."/>
            <person name="Pitluck S."/>
            <person name="Peters L."/>
            <person name="Ovchinnikova G."/>
            <person name="Lu M."/>
            <person name="Detter J.C."/>
            <person name="Han C."/>
            <person name="Tapia R."/>
            <person name="Land M."/>
            <person name="Hauser L."/>
            <person name="Kyrpides N."/>
            <person name="Ivanova N."/>
            <person name="Pagani I."/>
            <person name="Stolz J."/>
            <person name="Arkin A."/>
            <person name="Dehal P."/>
            <person name="Oremland R."/>
            <person name="Saltikov C."/>
            <person name="Basu P."/>
            <person name="Hollibaugh J."/>
            <person name="Newman D."/>
            <person name="Stolyar S."/>
            <person name="Hazen T."/>
            <person name="Woyke T."/>
        </authorList>
    </citation>
    <scope>NUCLEOTIDE SEQUENCE [LARGE SCALE GENOMIC DNA]</scope>
    <source>
        <strain evidence="3">ATCC 700032 / DSM 10660 / SES-3</strain>
    </source>
</reference>
<organism evidence="2 3">
    <name type="scientific">Sulfurospirillum barnesii (strain ATCC 700032 / DSM 10660 / SES-3)</name>
    <dbReference type="NCBI Taxonomy" id="760154"/>
    <lineage>
        <taxon>Bacteria</taxon>
        <taxon>Pseudomonadati</taxon>
        <taxon>Campylobacterota</taxon>
        <taxon>Epsilonproteobacteria</taxon>
        <taxon>Campylobacterales</taxon>
        <taxon>Sulfurospirillaceae</taxon>
        <taxon>Sulfurospirillum</taxon>
    </lineage>
</organism>
<dbReference type="HOGENOM" id="CLU_2262395_0_0_7"/>
<feature type="region of interest" description="Disordered" evidence="1">
    <location>
        <begin position="48"/>
        <end position="68"/>
    </location>
</feature>
<evidence type="ECO:0000256" key="1">
    <source>
        <dbReference type="SAM" id="MobiDB-lite"/>
    </source>
</evidence>